<reference evidence="3" key="1">
    <citation type="journal article" date="2017" name="Genome Biol.">
        <title>Comparative genomics reveals high biological diversity and specific adaptations in the industrially and medically important fungal genus Aspergillus.</title>
        <authorList>
            <person name="de Vries R.P."/>
            <person name="Riley R."/>
            <person name="Wiebenga A."/>
            <person name="Aguilar-Osorio G."/>
            <person name="Amillis S."/>
            <person name="Uchima C.A."/>
            <person name="Anderluh G."/>
            <person name="Asadollahi M."/>
            <person name="Askin M."/>
            <person name="Barry K."/>
            <person name="Battaglia E."/>
            <person name="Bayram O."/>
            <person name="Benocci T."/>
            <person name="Braus-Stromeyer S.A."/>
            <person name="Caldana C."/>
            <person name="Canovas D."/>
            <person name="Cerqueira G.C."/>
            <person name="Chen F."/>
            <person name="Chen W."/>
            <person name="Choi C."/>
            <person name="Clum A."/>
            <person name="Dos Santos R.A."/>
            <person name="Damasio A.R."/>
            <person name="Diallinas G."/>
            <person name="Emri T."/>
            <person name="Fekete E."/>
            <person name="Flipphi M."/>
            <person name="Freyberg S."/>
            <person name="Gallo A."/>
            <person name="Gournas C."/>
            <person name="Habgood R."/>
            <person name="Hainaut M."/>
            <person name="Harispe M.L."/>
            <person name="Henrissat B."/>
            <person name="Hilden K.S."/>
            <person name="Hope R."/>
            <person name="Hossain A."/>
            <person name="Karabika E."/>
            <person name="Karaffa L."/>
            <person name="Karanyi Z."/>
            <person name="Krasevec N."/>
            <person name="Kuo A."/>
            <person name="Kusch H."/>
            <person name="LaButti K."/>
            <person name="Lagendijk E.L."/>
            <person name="Lapidus A."/>
            <person name="Levasseur A."/>
            <person name="Lindquist E."/>
            <person name="Lipzen A."/>
            <person name="Logrieco A.F."/>
            <person name="MacCabe A."/>
            <person name="Maekelae M.R."/>
            <person name="Malavazi I."/>
            <person name="Melin P."/>
            <person name="Meyer V."/>
            <person name="Mielnichuk N."/>
            <person name="Miskei M."/>
            <person name="Molnar A.P."/>
            <person name="Mule G."/>
            <person name="Ngan C.Y."/>
            <person name="Orejas M."/>
            <person name="Orosz E."/>
            <person name="Ouedraogo J.P."/>
            <person name="Overkamp K.M."/>
            <person name="Park H.-S."/>
            <person name="Perrone G."/>
            <person name="Piumi F."/>
            <person name="Punt P.J."/>
            <person name="Ram A.F."/>
            <person name="Ramon A."/>
            <person name="Rauscher S."/>
            <person name="Record E."/>
            <person name="Riano-Pachon D.M."/>
            <person name="Robert V."/>
            <person name="Roehrig J."/>
            <person name="Ruller R."/>
            <person name="Salamov A."/>
            <person name="Salih N.S."/>
            <person name="Samson R.A."/>
            <person name="Sandor E."/>
            <person name="Sanguinetti M."/>
            <person name="Schuetze T."/>
            <person name="Sepcic K."/>
            <person name="Shelest E."/>
            <person name="Sherlock G."/>
            <person name="Sophianopoulou V."/>
            <person name="Squina F.M."/>
            <person name="Sun H."/>
            <person name="Susca A."/>
            <person name="Todd R.B."/>
            <person name="Tsang A."/>
            <person name="Unkles S.E."/>
            <person name="van de Wiele N."/>
            <person name="van Rossen-Uffink D."/>
            <person name="Oliveira J.V."/>
            <person name="Vesth T.C."/>
            <person name="Visser J."/>
            <person name="Yu J.-H."/>
            <person name="Zhou M."/>
            <person name="Andersen M.R."/>
            <person name="Archer D.B."/>
            <person name="Baker S.E."/>
            <person name="Benoit I."/>
            <person name="Brakhage A.A."/>
            <person name="Braus G.H."/>
            <person name="Fischer R."/>
            <person name="Frisvad J.C."/>
            <person name="Goldman G.H."/>
            <person name="Houbraken J."/>
            <person name="Oakley B."/>
            <person name="Pocsi I."/>
            <person name="Scazzocchio C."/>
            <person name="Seiboth B."/>
            <person name="vanKuyk P.A."/>
            <person name="Wortman J."/>
            <person name="Dyer P.S."/>
            <person name="Grigoriev I.V."/>
        </authorList>
    </citation>
    <scope>NUCLEOTIDE SEQUENCE [LARGE SCALE GENOMIC DNA]</scope>
    <source>
        <strain evidence="3">ITEM 5010</strain>
    </source>
</reference>
<keyword evidence="1" id="KW-1133">Transmembrane helix</keyword>
<keyword evidence="1" id="KW-0472">Membrane</keyword>
<dbReference type="VEuPathDB" id="FungiDB:ASPCADRAFT_128922"/>
<keyword evidence="3" id="KW-1185">Reference proteome</keyword>
<evidence type="ECO:0000256" key="1">
    <source>
        <dbReference type="SAM" id="Phobius"/>
    </source>
</evidence>
<gene>
    <name evidence="2" type="ORF">ASPCADRAFT_128922</name>
</gene>
<feature type="transmembrane region" description="Helical" evidence="1">
    <location>
        <begin position="99"/>
        <end position="120"/>
    </location>
</feature>
<evidence type="ECO:0000313" key="2">
    <source>
        <dbReference type="EMBL" id="OOF97220.1"/>
    </source>
</evidence>
<protein>
    <submittedName>
        <fullName evidence="2">Uncharacterized protein</fullName>
    </submittedName>
</protein>
<proteinExistence type="predicted"/>
<dbReference type="Proteomes" id="UP000188318">
    <property type="component" value="Unassembled WGS sequence"/>
</dbReference>
<keyword evidence="1" id="KW-0812">Transmembrane</keyword>
<evidence type="ECO:0000313" key="3">
    <source>
        <dbReference type="Proteomes" id="UP000188318"/>
    </source>
</evidence>
<dbReference type="OrthoDB" id="4486746at2759"/>
<accession>A0A1R3RRY0</accession>
<dbReference type="AlphaFoldDB" id="A0A1R3RRY0"/>
<name>A0A1R3RRY0_ASPC5</name>
<organism evidence="2 3">
    <name type="scientific">Aspergillus carbonarius (strain ITEM 5010)</name>
    <dbReference type="NCBI Taxonomy" id="602072"/>
    <lineage>
        <taxon>Eukaryota</taxon>
        <taxon>Fungi</taxon>
        <taxon>Dikarya</taxon>
        <taxon>Ascomycota</taxon>
        <taxon>Pezizomycotina</taxon>
        <taxon>Eurotiomycetes</taxon>
        <taxon>Eurotiomycetidae</taxon>
        <taxon>Eurotiales</taxon>
        <taxon>Aspergillaceae</taxon>
        <taxon>Aspergillus</taxon>
        <taxon>Aspergillus subgen. Circumdati</taxon>
    </lineage>
</organism>
<dbReference type="EMBL" id="KV907497">
    <property type="protein sequence ID" value="OOF97220.1"/>
    <property type="molecule type" value="Genomic_DNA"/>
</dbReference>
<sequence>MGQKLSAIHGVKSEDYHKPGNAINEIWLGDVELISRLPFADSDMAQAAWPKGRFPKIPWHNFIIPWKRGASAVERAVESSVIAARQTFSDTEKDSMRNALYVCSILAVVAILYYCAWSALKLPAHLARDEPPYRLDGKPRSVVRNRYKAKFSVCLISIILGVVFWLMGLCVLNYLIELAVDESGPFPRSIVDITYNLPSLYFLGRGLRGLRFFWLAMKTIGEAGDDIGDEGQDEPIDAGLVEDQLPGNLVSYMQRQRHA</sequence>
<feature type="transmembrane region" description="Helical" evidence="1">
    <location>
        <begin position="153"/>
        <end position="176"/>
    </location>
</feature>